<dbReference type="Pfam" id="PF21088">
    <property type="entry name" value="MS_channel_1st"/>
    <property type="match status" value="1"/>
</dbReference>
<dbReference type="SUPFAM" id="SSF82689">
    <property type="entry name" value="Mechanosensitive channel protein MscS (YggB), C-terminal domain"/>
    <property type="match status" value="1"/>
</dbReference>
<evidence type="ECO:0000256" key="3">
    <source>
        <dbReference type="ARBA" id="ARBA00022475"/>
    </source>
</evidence>
<evidence type="ECO:0000256" key="2">
    <source>
        <dbReference type="ARBA" id="ARBA00008017"/>
    </source>
</evidence>
<evidence type="ECO:0000313" key="10">
    <source>
        <dbReference type="EMBL" id="NQE32495.1"/>
    </source>
</evidence>
<evidence type="ECO:0000256" key="4">
    <source>
        <dbReference type="ARBA" id="ARBA00022692"/>
    </source>
</evidence>
<dbReference type="InterPro" id="IPR023408">
    <property type="entry name" value="MscS_beta-dom_sf"/>
</dbReference>
<keyword evidence="3" id="KW-1003">Cell membrane</keyword>
<dbReference type="EMBL" id="SRRZ01000002">
    <property type="protein sequence ID" value="NQE32495.1"/>
    <property type="molecule type" value="Genomic_DNA"/>
</dbReference>
<dbReference type="InterPro" id="IPR049142">
    <property type="entry name" value="MS_channel_1st"/>
</dbReference>
<feature type="transmembrane region" description="Helical" evidence="7">
    <location>
        <begin position="116"/>
        <end position="134"/>
    </location>
</feature>
<dbReference type="PANTHER" id="PTHR30221:SF8">
    <property type="entry name" value="SMALL-CONDUCTANCE MECHANOSENSITIVE CHANNEL"/>
    <property type="match status" value="1"/>
</dbReference>
<dbReference type="InterPro" id="IPR011014">
    <property type="entry name" value="MscS_channel_TM-2"/>
</dbReference>
<comment type="subcellular location">
    <subcellularLocation>
        <location evidence="1">Cell membrane</location>
        <topology evidence="1">Multi-pass membrane protein</topology>
    </subcellularLocation>
</comment>
<dbReference type="SUPFAM" id="SSF50182">
    <property type="entry name" value="Sm-like ribonucleoproteins"/>
    <property type="match status" value="1"/>
</dbReference>
<dbReference type="Proteomes" id="UP000702425">
    <property type="component" value="Unassembled WGS sequence"/>
</dbReference>
<keyword evidence="6 7" id="KW-0472">Membrane</keyword>
<evidence type="ECO:0000256" key="6">
    <source>
        <dbReference type="ARBA" id="ARBA00023136"/>
    </source>
</evidence>
<comment type="caution">
    <text evidence="10">The sequence shown here is derived from an EMBL/GenBank/DDBJ whole genome shotgun (WGS) entry which is preliminary data.</text>
</comment>
<feature type="transmembrane region" description="Helical" evidence="7">
    <location>
        <begin position="180"/>
        <end position="198"/>
    </location>
</feature>
<evidence type="ECO:0000259" key="8">
    <source>
        <dbReference type="Pfam" id="PF00924"/>
    </source>
</evidence>
<dbReference type="PANTHER" id="PTHR30221">
    <property type="entry name" value="SMALL-CONDUCTANCE MECHANOSENSITIVE CHANNEL"/>
    <property type="match status" value="1"/>
</dbReference>
<dbReference type="InterPro" id="IPR006685">
    <property type="entry name" value="MscS_channel_2nd"/>
</dbReference>
<evidence type="ECO:0000256" key="1">
    <source>
        <dbReference type="ARBA" id="ARBA00004651"/>
    </source>
</evidence>
<evidence type="ECO:0000259" key="9">
    <source>
        <dbReference type="Pfam" id="PF21088"/>
    </source>
</evidence>
<dbReference type="RefSeq" id="WP_339382786.1">
    <property type="nucleotide sequence ID" value="NZ_CAWPPK010000112.1"/>
</dbReference>
<accession>A0ABX2CSL7</accession>
<evidence type="ECO:0000256" key="7">
    <source>
        <dbReference type="SAM" id="Phobius"/>
    </source>
</evidence>
<organism evidence="10 11">
    <name type="scientific">Microcoleus asticus IPMA8</name>
    <dbReference type="NCBI Taxonomy" id="2563858"/>
    <lineage>
        <taxon>Bacteria</taxon>
        <taxon>Bacillati</taxon>
        <taxon>Cyanobacteriota</taxon>
        <taxon>Cyanophyceae</taxon>
        <taxon>Oscillatoriophycideae</taxon>
        <taxon>Oscillatoriales</taxon>
        <taxon>Microcoleaceae</taxon>
        <taxon>Microcoleus</taxon>
        <taxon>Microcoleus asticus</taxon>
    </lineage>
</organism>
<dbReference type="Pfam" id="PF00924">
    <property type="entry name" value="MS_channel_2nd"/>
    <property type="match status" value="1"/>
</dbReference>
<proteinExistence type="inferred from homology"/>
<keyword evidence="4 7" id="KW-0812">Transmembrane</keyword>
<dbReference type="Gene3D" id="3.30.70.100">
    <property type="match status" value="1"/>
</dbReference>
<feature type="domain" description="Mechanosensitive ion channel transmembrane helices 2/3" evidence="9">
    <location>
        <begin position="162"/>
        <end position="199"/>
    </location>
</feature>
<keyword evidence="5 7" id="KW-1133">Transmembrane helix</keyword>
<dbReference type="InterPro" id="IPR011066">
    <property type="entry name" value="MscS_channel_C_sf"/>
</dbReference>
<dbReference type="Gene3D" id="2.30.30.60">
    <property type="match status" value="1"/>
</dbReference>
<dbReference type="InterPro" id="IPR045275">
    <property type="entry name" value="MscS_archaea/bacteria_type"/>
</dbReference>
<dbReference type="InterPro" id="IPR010920">
    <property type="entry name" value="LSM_dom_sf"/>
</dbReference>
<keyword evidence="11" id="KW-1185">Reference proteome</keyword>
<dbReference type="Gene3D" id="1.10.287.1260">
    <property type="match status" value="1"/>
</dbReference>
<dbReference type="SUPFAM" id="SSF82861">
    <property type="entry name" value="Mechanosensitive channel protein MscS (YggB), transmembrane region"/>
    <property type="match status" value="1"/>
</dbReference>
<comment type="similarity">
    <text evidence="2">Belongs to the MscS (TC 1.A.23) family.</text>
</comment>
<sequence length="355" mass="38981">MVQYLSLNRLKSLSEKIIDFSLILEDFSYETGVENPCRTLGLMQKTETAFTNTQGVILRLRSAQVTNYQSKINMTVIQTFLPIAQTLYSQLNAERTQALEVAQEFSKKFVELGFKIVPQLLWAIGILLITRFAIGFAGRVTRRALSRTEATLRKFLVQAAEITILVVGVVAALSQLGIQTTSVVAVVGAAGLAIGLAWQNTLSHFAAGVMLISLRPFEVGDGIEAGDVKGVVDSIGIFSTTVVTDDRIKIIVPNNQLFNGTLKNTTAMGTRRVDLKIDIGDRPIRPTVAELLEIAHSHPLVLENPPPTCLVAEITPDTTILSLRPWCASVAYEQVRSQVQEHVKEAMNAHKNQEQ</sequence>
<evidence type="ECO:0000256" key="5">
    <source>
        <dbReference type="ARBA" id="ARBA00022989"/>
    </source>
</evidence>
<protein>
    <submittedName>
        <fullName evidence="10">Small-conductance mechanosensitive channel</fullName>
    </submittedName>
</protein>
<evidence type="ECO:0000313" key="11">
    <source>
        <dbReference type="Proteomes" id="UP000702425"/>
    </source>
</evidence>
<name>A0ABX2CSL7_9CYAN</name>
<feature type="transmembrane region" description="Helical" evidence="7">
    <location>
        <begin position="155"/>
        <end position="174"/>
    </location>
</feature>
<reference evidence="10 11" key="1">
    <citation type="journal article" date="2020" name="Sci. Rep.">
        <title>A novel cyanobacterial geosmin producer, revising GeoA distribution and dispersion patterns in Bacteria.</title>
        <authorList>
            <person name="Churro C."/>
            <person name="Semedo-Aguiar A.P."/>
            <person name="Silva A.D."/>
            <person name="Pereira-Leal J.B."/>
            <person name="Leite R.B."/>
        </authorList>
    </citation>
    <scope>NUCLEOTIDE SEQUENCE [LARGE SCALE GENOMIC DNA]</scope>
    <source>
        <strain evidence="10 11">IPMA8</strain>
    </source>
</reference>
<gene>
    <name evidence="10" type="primary">mscS_1</name>
    <name evidence="10" type="ORF">E5S67_00209</name>
</gene>
<feature type="domain" description="Mechanosensitive ion channel MscS" evidence="8">
    <location>
        <begin position="200"/>
        <end position="266"/>
    </location>
</feature>